<name>B9TDW2_RICCO</name>
<evidence type="ECO:0000313" key="2">
    <source>
        <dbReference type="EMBL" id="EEF25953.1"/>
    </source>
</evidence>
<dbReference type="InParanoid" id="B9TDW2"/>
<organism evidence="2 3">
    <name type="scientific">Ricinus communis</name>
    <name type="common">Castor bean</name>
    <dbReference type="NCBI Taxonomy" id="3988"/>
    <lineage>
        <taxon>Eukaryota</taxon>
        <taxon>Viridiplantae</taxon>
        <taxon>Streptophyta</taxon>
        <taxon>Embryophyta</taxon>
        <taxon>Tracheophyta</taxon>
        <taxon>Spermatophyta</taxon>
        <taxon>Magnoliopsida</taxon>
        <taxon>eudicotyledons</taxon>
        <taxon>Gunneridae</taxon>
        <taxon>Pentapetalae</taxon>
        <taxon>rosids</taxon>
        <taxon>fabids</taxon>
        <taxon>Malpighiales</taxon>
        <taxon>Euphorbiaceae</taxon>
        <taxon>Acalyphoideae</taxon>
        <taxon>Acalypheae</taxon>
        <taxon>Ricinus</taxon>
    </lineage>
</organism>
<feature type="compositionally biased region" description="Polar residues" evidence="1">
    <location>
        <begin position="1"/>
        <end position="10"/>
    </location>
</feature>
<dbReference type="AlphaFoldDB" id="B9TDW2"/>
<evidence type="ECO:0000313" key="3">
    <source>
        <dbReference type="Proteomes" id="UP000008311"/>
    </source>
</evidence>
<evidence type="ECO:0000256" key="1">
    <source>
        <dbReference type="SAM" id="MobiDB-lite"/>
    </source>
</evidence>
<protein>
    <submittedName>
        <fullName evidence="2">Uncharacterized protein</fullName>
    </submittedName>
</protein>
<dbReference type="EMBL" id="EQ978525">
    <property type="protein sequence ID" value="EEF25953.1"/>
    <property type="molecule type" value="Genomic_DNA"/>
</dbReference>
<reference evidence="3" key="1">
    <citation type="journal article" date="2010" name="Nat. Biotechnol.">
        <title>Draft genome sequence of the oilseed species Ricinus communis.</title>
        <authorList>
            <person name="Chan A.P."/>
            <person name="Crabtree J."/>
            <person name="Zhao Q."/>
            <person name="Lorenzi H."/>
            <person name="Orvis J."/>
            <person name="Puiu D."/>
            <person name="Melake-Berhan A."/>
            <person name="Jones K.M."/>
            <person name="Redman J."/>
            <person name="Chen G."/>
            <person name="Cahoon E.B."/>
            <person name="Gedil M."/>
            <person name="Stanke M."/>
            <person name="Haas B.J."/>
            <person name="Wortman J.R."/>
            <person name="Fraser-Liggett C.M."/>
            <person name="Ravel J."/>
            <person name="Rabinowicz P.D."/>
        </authorList>
    </citation>
    <scope>NUCLEOTIDE SEQUENCE [LARGE SCALE GENOMIC DNA]</scope>
    <source>
        <strain evidence="3">cv. Hale</strain>
    </source>
</reference>
<accession>B9TDW2</accession>
<proteinExistence type="predicted"/>
<feature type="region of interest" description="Disordered" evidence="1">
    <location>
        <begin position="1"/>
        <end position="24"/>
    </location>
</feature>
<dbReference type="Proteomes" id="UP000008311">
    <property type="component" value="Unassembled WGS sequence"/>
</dbReference>
<keyword evidence="3" id="KW-1185">Reference proteome</keyword>
<gene>
    <name evidence="2" type="ORF">RCOM_1961550</name>
</gene>
<sequence length="348" mass="37169">MAQSRSSKNKWPTGFSMKRSQTSTARVMHRVRGAALPVVVAMAGALAACSSAPPLFAPDGRPTTLVQCPAGSDNCEQQAQAMCGGAFDAIRTTTQNGVRSLLYACRGKSNHASADFSVALNNDSSSRLRAARKRCAGASRKALPCAAQRNTSISSYRFPIANEIAWRETRDVHPIPGSSGSRFPAAHFVLTDDAFARDDGERNESRADRKGYRASGTRHLAHLRCRRYSTVILARPHRIGVGGRAGAVTDQARPAAQRRVACSRGSLQALSAVTDRGEAARFVTLAWRNSGIGCFDACAVSFVYLPSDTFNGRSKLSASACRSYRSDGQAPSAPVRSAIPPRVGIHVC</sequence>